<reference evidence="5 6" key="1">
    <citation type="submission" date="2013-08" db="EMBL/GenBank/DDBJ databases">
        <authorList>
            <person name="Huang J."/>
            <person name="Wang G."/>
        </authorList>
    </citation>
    <scope>NUCLEOTIDE SEQUENCE [LARGE SCALE GENOMIC DNA]</scope>
    <source>
        <strain evidence="5 6">BH030004</strain>
    </source>
</reference>
<evidence type="ECO:0000313" key="5">
    <source>
        <dbReference type="EMBL" id="KGX83505.1"/>
    </source>
</evidence>
<dbReference type="InterPro" id="IPR002563">
    <property type="entry name" value="Flavin_Rdtase-like_dom"/>
</dbReference>
<gene>
    <name evidence="5" type="ORF">N783_02835</name>
</gene>
<protein>
    <recommendedName>
        <fullName evidence="4">Flavin reductase like domain-containing protein</fullName>
    </recommendedName>
</protein>
<dbReference type="GO" id="GO:0010181">
    <property type="term" value="F:FMN binding"/>
    <property type="evidence" value="ECO:0007669"/>
    <property type="project" value="InterPro"/>
</dbReference>
<accession>A0A0A5FXI6</accession>
<keyword evidence="2" id="KW-0285">Flavoprotein</keyword>
<dbReference type="Gene3D" id="2.30.110.10">
    <property type="entry name" value="Electron Transport, Fmn-binding Protein, Chain A"/>
    <property type="match status" value="1"/>
</dbReference>
<dbReference type="SMART" id="SM00903">
    <property type="entry name" value="Flavin_Reduct"/>
    <property type="match status" value="1"/>
</dbReference>
<comment type="similarity">
    <text evidence="3">Belongs to the flavoredoxin family.</text>
</comment>
<dbReference type="InterPro" id="IPR012349">
    <property type="entry name" value="Split_barrel_FMN-bd"/>
</dbReference>
<dbReference type="PANTHER" id="PTHR43567">
    <property type="entry name" value="FLAVOREDOXIN-RELATED-RELATED"/>
    <property type="match status" value="1"/>
</dbReference>
<dbReference type="EMBL" id="AVPF01000102">
    <property type="protein sequence ID" value="KGX83505.1"/>
    <property type="molecule type" value="Genomic_DNA"/>
</dbReference>
<dbReference type="STRING" id="1385511.GCA_000425225_04204"/>
<dbReference type="AlphaFoldDB" id="A0A0A5FXI6"/>
<dbReference type="SUPFAM" id="SSF50475">
    <property type="entry name" value="FMN-binding split barrel"/>
    <property type="match status" value="1"/>
</dbReference>
<evidence type="ECO:0000313" key="6">
    <source>
        <dbReference type="Proteomes" id="UP000030403"/>
    </source>
</evidence>
<dbReference type="InterPro" id="IPR052174">
    <property type="entry name" value="Flavoredoxin"/>
</dbReference>
<dbReference type="GO" id="GO:0016646">
    <property type="term" value="F:oxidoreductase activity, acting on the CH-NH group of donors, NAD or NADP as acceptor"/>
    <property type="evidence" value="ECO:0007669"/>
    <property type="project" value="UniProtKB-ARBA"/>
</dbReference>
<feature type="domain" description="Flavin reductase like" evidence="4">
    <location>
        <begin position="10"/>
        <end position="157"/>
    </location>
</feature>
<comment type="cofactor">
    <cofactor evidence="1">
        <name>FMN</name>
        <dbReference type="ChEBI" id="CHEBI:58210"/>
    </cofactor>
</comment>
<comment type="caution">
    <text evidence="5">The sequence shown here is derived from an EMBL/GenBank/DDBJ whole genome shotgun (WGS) entry which is preliminary data.</text>
</comment>
<proteinExistence type="inferred from homology"/>
<evidence type="ECO:0000259" key="4">
    <source>
        <dbReference type="SMART" id="SM00903"/>
    </source>
</evidence>
<dbReference type="Proteomes" id="UP000030403">
    <property type="component" value="Unassembled WGS sequence"/>
</dbReference>
<sequence length="193" mass="21917">MLRKIDRVKMHSYPGMVAVVGTYGDENPNFMAAGWHSFLSIDPPMYGVAIGRERFTYKCLQQKEKFTINFLPESLAEFIQLSGSVSGEDVHKTEVANLQTRDAETVNAPYLEDAYIVYECSVNNMVITGDHEWVIGDIEACHVDEGLFQEDGLPNFEKLNIPLYLGRSTYVTLEAQAKQKQYKKPYEDDSEKS</sequence>
<name>A0A0A5FXI6_9BACI</name>
<dbReference type="eggNOG" id="COG1853">
    <property type="taxonomic scope" value="Bacteria"/>
</dbReference>
<organism evidence="5 6">
    <name type="scientific">Pontibacillus marinus BH030004 = DSM 16465</name>
    <dbReference type="NCBI Taxonomy" id="1385511"/>
    <lineage>
        <taxon>Bacteria</taxon>
        <taxon>Bacillati</taxon>
        <taxon>Bacillota</taxon>
        <taxon>Bacilli</taxon>
        <taxon>Bacillales</taxon>
        <taxon>Bacillaceae</taxon>
        <taxon>Pontibacillus</taxon>
    </lineage>
</organism>
<dbReference type="OrthoDB" id="9794638at2"/>
<evidence type="ECO:0000256" key="2">
    <source>
        <dbReference type="ARBA" id="ARBA00022630"/>
    </source>
</evidence>
<evidence type="ECO:0000256" key="3">
    <source>
        <dbReference type="ARBA" id="ARBA00038054"/>
    </source>
</evidence>
<keyword evidence="6" id="KW-1185">Reference proteome</keyword>
<dbReference type="Pfam" id="PF01613">
    <property type="entry name" value="Flavin_Reduct"/>
    <property type="match status" value="1"/>
</dbReference>
<dbReference type="PANTHER" id="PTHR43567:SF1">
    <property type="entry name" value="FLAVOREDOXIN"/>
    <property type="match status" value="1"/>
</dbReference>
<dbReference type="RefSeq" id="WP_051255159.1">
    <property type="nucleotide sequence ID" value="NZ_AULJ01000080.1"/>
</dbReference>
<evidence type="ECO:0000256" key="1">
    <source>
        <dbReference type="ARBA" id="ARBA00001917"/>
    </source>
</evidence>